<keyword evidence="3" id="KW-0805">Transcription regulation</keyword>
<comment type="caution">
    <text evidence="7">The sequence shown here is derived from an EMBL/GenBank/DDBJ whole genome shotgun (WGS) entry which is preliminary data.</text>
</comment>
<evidence type="ECO:0000313" key="7">
    <source>
        <dbReference type="EMBL" id="KAL1873321.1"/>
    </source>
</evidence>
<accession>A0ABR3XBI2</accession>
<evidence type="ECO:0000256" key="6">
    <source>
        <dbReference type="ARBA" id="ARBA00023242"/>
    </source>
</evidence>
<sequence>MDDPFVLQQYNKAIHQLIEDRSSQGPNQDITLVTCCLFICLEILRGNNPEALNHLESGLKILCGQAEACASDSGNKPISKRTEVEEDLSHLFSRLNIQMSLWSRPLAPFEPGNVMDSKDLLQRFVMFSTITEARHALNNIMGKTLGFVRSVQNKCGGLQETMMAKKAVHRRVFDDWLIAFENMMNQPRKYIKTLDPRGPLILRIHHRVALIWLETCPLFDVMSFDNYWDDFEDIVSFASEVIAYNSKVNDSSNKFCLDMEIFPPVYYAAINCRHPLLRRRAIEILSTYHRQECLWEPRERTKVAELVLRIEETRLASLPVEQRIPEARDRVYEPLSSEERVLNPSRITLLFKPNGPNDNWHSETHFVHW</sequence>
<dbReference type="PANTHER" id="PTHR36206:SF4">
    <property type="entry name" value="HYPOTHETICAL CONSERVED PROTEIN (EUROFUNG)-RELATED"/>
    <property type="match status" value="1"/>
</dbReference>
<keyword evidence="4" id="KW-0238">DNA-binding</keyword>
<evidence type="ECO:0000256" key="4">
    <source>
        <dbReference type="ARBA" id="ARBA00023125"/>
    </source>
</evidence>
<dbReference type="Proteomes" id="UP001583193">
    <property type="component" value="Unassembled WGS sequence"/>
</dbReference>
<proteinExistence type="predicted"/>
<name>A0ABR3XBI2_9EURO</name>
<evidence type="ECO:0000256" key="5">
    <source>
        <dbReference type="ARBA" id="ARBA00023163"/>
    </source>
</evidence>
<keyword evidence="2" id="KW-0862">Zinc</keyword>
<evidence type="ECO:0000256" key="1">
    <source>
        <dbReference type="ARBA" id="ARBA00022723"/>
    </source>
</evidence>
<keyword evidence="5" id="KW-0804">Transcription</keyword>
<dbReference type="PANTHER" id="PTHR36206">
    <property type="entry name" value="ASPERCRYPTIN BIOSYNTHESIS CLUSTER-SPECIFIC TRANSCRIPTION REGULATOR ATNN-RELATED"/>
    <property type="match status" value="1"/>
</dbReference>
<gene>
    <name evidence="7" type="primary">PQLC2L_1</name>
    <name evidence="7" type="ORF">Plec18167_006370</name>
</gene>
<keyword evidence="1" id="KW-0479">Metal-binding</keyword>
<evidence type="ECO:0000256" key="3">
    <source>
        <dbReference type="ARBA" id="ARBA00023015"/>
    </source>
</evidence>
<evidence type="ECO:0000256" key="2">
    <source>
        <dbReference type="ARBA" id="ARBA00022833"/>
    </source>
</evidence>
<keyword evidence="8" id="KW-1185">Reference proteome</keyword>
<organism evidence="7 8">
    <name type="scientific">Paecilomyces lecythidis</name>
    <dbReference type="NCBI Taxonomy" id="3004212"/>
    <lineage>
        <taxon>Eukaryota</taxon>
        <taxon>Fungi</taxon>
        <taxon>Dikarya</taxon>
        <taxon>Ascomycota</taxon>
        <taxon>Pezizomycotina</taxon>
        <taxon>Eurotiomycetes</taxon>
        <taxon>Eurotiomycetidae</taxon>
        <taxon>Eurotiales</taxon>
        <taxon>Thermoascaceae</taxon>
        <taxon>Paecilomyces</taxon>
    </lineage>
</organism>
<dbReference type="InterPro" id="IPR052360">
    <property type="entry name" value="Transcr_Regulatory_Proteins"/>
</dbReference>
<evidence type="ECO:0000313" key="8">
    <source>
        <dbReference type="Proteomes" id="UP001583193"/>
    </source>
</evidence>
<reference evidence="7 8" key="1">
    <citation type="journal article" date="2024" name="IMA Fungus">
        <title>IMA Genome - F19 : A genome assembly and annotation guide to empower mycologists, including annotated draft genome sequences of Ceratocystis pirilliformis, Diaporthe australafricana, Fusarium ophioides, Paecilomyces lecythidis, and Sporothrix stenoceras.</title>
        <authorList>
            <person name="Aylward J."/>
            <person name="Wilson A.M."/>
            <person name="Visagie C.M."/>
            <person name="Spraker J."/>
            <person name="Barnes I."/>
            <person name="Buitendag C."/>
            <person name="Ceriani C."/>
            <person name="Del Mar Angel L."/>
            <person name="du Plessis D."/>
            <person name="Fuchs T."/>
            <person name="Gasser K."/>
            <person name="Kramer D."/>
            <person name="Li W."/>
            <person name="Munsamy K."/>
            <person name="Piso A."/>
            <person name="Price J.L."/>
            <person name="Sonnekus B."/>
            <person name="Thomas C."/>
            <person name="van der Nest A."/>
            <person name="van Dijk A."/>
            <person name="van Heerden A."/>
            <person name="van Vuuren N."/>
            <person name="Yilmaz N."/>
            <person name="Duong T.A."/>
            <person name="van der Merwe N.A."/>
            <person name="Wingfield M.J."/>
            <person name="Wingfield B.D."/>
        </authorList>
    </citation>
    <scope>NUCLEOTIDE SEQUENCE [LARGE SCALE GENOMIC DNA]</scope>
    <source>
        <strain evidence="7 8">CMW 18167</strain>
    </source>
</reference>
<keyword evidence="6" id="KW-0539">Nucleus</keyword>
<protein>
    <submittedName>
        <fullName evidence="7">Acetylcholinesterase activity protein</fullName>
    </submittedName>
</protein>
<dbReference type="EMBL" id="JAVDPF010000022">
    <property type="protein sequence ID" value="KAL1873321.1"/>
    <property type="molecule type" value="Genomic_DNA"/>
</dbReference>